<dbReference type="Proteomes" id="UP000010366">
    <property type="component" value="Chromosome"/>
</dbReference>
<evidence type="ECO:0000313" key="2">
    <source>
        <dbReference type="EMBL" id="AFY92011.1"/>
    </source>
</evidence>
<organism evidence="2 3">
    <name type="scientific">Chamaesiphon minutus (strain ATCC 27169 / PCC 6605)</name>
    <dbReference type="NCBI Taxonomy" id="1173020"/>
    <lineage>
        <taxon>Bacteria</taxon>
        <taxon>Bacillati</taxon>
        <taxon>Cyanobacteriota</taxon>
        <taxon>Cyanophyceae</taxon>
        <taxon>Gomontiellales</taxon>
        <taxon>Chamaesiphonaceae</taxon>
        <taxon>Chamaesiphon</taxon>
    </lineage>
</organism>
<keyword evidence="1" id="KW-0472">Membrane</keyword>
<dbReference type="EMBL" id="CP003600">
    <property type="protein sequence ID" value="AFY92011.1"/>
    <property type="molecule type" value="Genomic_DNA"/>
</dbReference>
<keyword evidence="1" id="KW-0812">Transmembrane</keyword>
<keyword evidence="1" id="KW-1133">Transmembrane helix</keyword>
<dbReference type="RefSeq" id="WP_015158205.1">
    <property type="nucleotide sequence ID" value="NC_019697.1"/>
</dbReference>
<dbReference type="KEGG" id="cmp:Cha6605_0740"/>
<protein>
    <submittedName>
        <fullName evidence="2">Uncharacterized protein</fullName>
    </submittedName>
</protein>
<feature type="transmembrane region" description="Helical" evidence="1">
    <location>
        <begin position="47"/>
        <end position="67"/>
    </location>
</feature>
<gene>
    <name evidence="2" type="ORF">Cha6605_0740</name>
</gene>
<reference evidence="2 3" key="1">
    <citation type="submission" date="2012-05" db="EMBL/GenBank/DDBJ databases">
        <title>Finished chromosome of genome of Chamaesiphon sp. PCC 6605.</title>
        <authorList>
            <consortium name="US DOE Joint Genome Institute"/>
            <person name="Gugger M."/>
            <person name="Coursin T."/>
            <person name="Rippka R."/>
            <person name="Tandeau De Marsac N."/>
            <person name="Huntemann M."/>
            <person name="Wei C.-L."/>
            <person name="Han J."/>
            <person name="Detter J.C."/>
            <person name="Han C."/>
            <person name="Tapia R."/>
            <person name="Chen A."/>
            <person name="Kyrpides N."/>
            <person name="Mavromatis K."/>
            <person name="Markowitz V."/>
            <person name="Szeto E."/>
            <person name="Ivanova N."/>
            <person name="Pagani I."/>
            <person name="Pati A."/>
            <person name="Goodwin L."/>
            <person name="Nordberg H.P."/>
            <person name="Cantor M.N."/>
            <person name="Hua S.X."/>
            <person name="Woyke T."/>
            <person name="Kerfeld C.A."/>
        </authorList>
    </citation>
    <scope>NUCLEOTIDE SEQUENCE [LARGE SCALE GENOMIC DNA]</scope>
    <source>
        <strain evidence="3">ATCC 27169 / PCC 6605</strain>
    </source>
</reference>
<dbReference type="eggNOG" id="ENOG50331KY">
    <property type="taxonomic scope" value="Bacteria"/>
</dbReference>
<dbReference type="HOGENOM" id="CLU_186816_0_0_3"/>
<accession>K9UC46</accession>
<dbReference type="STRING" id="1173020.Cha6605_0740"/>
<feature type="transmembrane region" description="Helical" evidence="1">
    <location>
        <begin position="21"/>
        <end position="41"/>
    </location>
</feature>
<proteinExistence type="predicted"/>
<name>K9UC46_CHAP6</name>
<evidence type="ECO:0000256" key="1">
    <source>
        <dbReference type="SAM" id="Phobius"/>
    </source>
</evidence>
<dbReference type="NCBIfam" id="NF038050">
    <property type="entry name" value="NrtS"/>
    <property type="match status" value="1"/>
</dbReference>
<evidence type="ECO:0000313" key="3">
    <source>
        <dbReference type="Proteomes" id="UP000010366"/>
    </source>
</evidence>
<keyword evidence="3" id="KW-1185">Reference proteome</keyword>
<dbReference type="OrthoDB" id="8564192at2"/>
<dbReference type="AlphaFoldDB" id="K9UC46"/>
<sequence length="86" mass="9898">MLKRYLASLVDPEFMSTGLKTALLVGSLLFIINHGLALLRGEMTSERWISVVITYLMPYLVNVYGQFSYRRKFALRKNSEFTSSRS</sequence>
<dbReference type="InterPro" id="IPR047700">
    <property type="entry name" value="NrtS-like"/>
</dbReference>